<dbReference type="InterPro" id="IPR051471">
    <property type="entry name" value="Bacterial_PTS_sugar_comp"/>
</dbReference>
<evidence type="ECO:0000256" key="1">
    <source>
        <dbReference type="ARBA" id="ARBA00022679"/>
    </source>
</evidence>
<proteinExistence type="predicted"/>
<name>A0ABT1Z7U6_9ACTN</name>
<dbReference type="InterPro" id="IPR004701">
    <property type="entry name" value="PTS_EIIA_man-typ"/>
</dbReference>
<evidence type="ECO:0000313" key="4">
    <source>
        <dbReference type="Proteomes" id="UP001204320"/>
    </source>
</evidence>
<dbReference type="PANTHER" id="PTHR33799:SF1">
    <property type="entry name" value="PTS SYSTEM MANNOSE-SPECIFIC EIIAB COMPONENT-RELATED"/>
    <property type="match status" value="1"/>
</dbReference>
<protein>
    <recommendedName>
        <fullName evidence="2">PTS EIIA type-4 domain-containing protein</fullName>
    </recommendedName>
</protein>
<keyword evidence="4" id="KW-1185">Reference proteome</keyword>
<reference evidence="3 4" key="1">
    <citation type="submission" date="2022-08" db="EMBL/GenBank/DDBJ databases">
        <title>Tractidigestivibacter montrealensis type strain KD21.</title>
        <authorList>
            <person name="Diop K."/>
            <person name="Richard C."/>
            <person name="Routy B."/>
        </authorList>
    </citation>
    <scope>NUCLEOTIDE SEQUENCE [LARGE SCALE GENOMIC DNA]</scope>
    <source>
        <strain evidence="3 4">KD21</strain>
    </source>
</reference>
<dbReference type="SUPFAM" id="SSF53062">
    <property type="entry name" value="PTS system fructose IIA component-like"/>
    <property type="match status" value="1"/>
</dbReference>
<dbReference type="PROSITE" id="PS51096">
    <property type="entry name" value="PTS_EIIA_TYPE_4"/>
    <property type="match status" value="1"/>
</dbReference>
<keyword evidence="1" id="KW-0808">Transferase</keyword>
<sequence>MRHVILASHHKFAAGLADTIEFIGGINEFDVICAYVDETPLDDQVKALFDEYGANDEVLILTDIMQGSVNQAFAPYMNGHVFLVAGVNVACALELVLTPEPLTYDAIEEVLAEARNSMQLMNRVAVEAAEGDE</sequence>
<evidence type="ECO:0000313" key="3">
    <source>
        <dbReference type="EMBL" id="MCR9036277.1"/>
    </source>
</evidence>
<accession>A0ABT1Z7U6</accession>
<feature type="domain" description="PTS EIIA type-4" evidence="2">
    <location>
        <begin position="1"/>
        <end position="118"/>
    </location>
</feature>
<comment type="caution">
    <text evidence="3">The sequence shown here is derived from an EMBL/GenBank/DDBJ whole genome shotgun (WGS) entry which is preliminary data.</text>
</comment>
<dbReference type="Gene3D" id="3.40.50.510">
    <property type="entry name" value="Phosphotransferase system, mannose-type IIA component"/>
    <property type="match status" value="1"/>
</dbReference>
<dbReference type="EMBL" id="JANSKA010000003">
    <property type="protein sequence ID" value="MCR9036277.1"/>
    <property type="molecule type" value="Genomic_DNA"/>
</dbReference>
<dbReference type="Proteomes" id="UP001204320">
    <property type="component" value="Unassembled WGS sequence"/>
</dbReference>
<dbReference type="RefSeq" id="WP_032111101.1">
    <property type="nucleotide sequence ID" value="NZ_JANSKA010000003.1"/>
</dbReference>
<evidence type="ECO:0000259" key="2">
    <source>
        <dbReference type="PROSITE" id="PS51096"/>
    </source>
</evidence>
<organism evidence="3 4">
    <name type="scientific">Tractidigestivibacter montrealensis</name>
    <dbReference type="NCBI Taxonomy" id="2972466"/>
    <lineage>
        <taxon>Bacteria</taxon>
        <taxon>Bacillati</taxon>
        <taxon>Actinomycetota</taxon>
        <taxon>Coriobacteriia</taxon>
        <taxon>Coriobacteriales</taxon>
        <taxon>Atopobiaceae</taxon>
        <taxon>Tractidigestivibacter</taxon>
    </lineage>
</organism>
<gene>
    <name evidence="3" type="ORF">NVS32_04860</name>
</gene>
<dbReference type="PANTHER" id="PTHR33799">
    <property type="entry name" value="PTS PERMEASE-RELATED-RELATED"/>
    <property type="match status" value="1"/>
</dbReference>
<dbReference type="InterPro" id="IPR036662">
    <property type="entry name" value="PTS_EIIA_man-typ_sf"/>
</dbReference>
<dbReference type="Pfam" id="PF03610">
    <property type="entry name" value="EIIA-man"/>
    <property type="match status" value="1"/>
</dbReference>